<organism evidence="1 2">
    <name type="scientific">Pleomassaria siparia CBS 279.74</name>
    <dbReference type="NCBI Taxonomy" id="1314801"/>
    <lineage>
        <taxon>Eukaryota</taxon>
        <taxon>Fungi</taxon>
        <taxon>Dikarya</taxon>
        <taxon>Ascomycota</taxon>
        <taxon>Pezizomycotina</taxon>
        <taxon>Dothideomycetes</taxon>
        <taxon>Pleosporomycetidae</taxon>
        <taxon>Pleosporales</taxon>
        <taxon>Pleomassariaceae</taxon>
        <taxon>Pleomassaria</taxon>
    </lineage>
</organism>
<evidence type="ECO:0000313" key="1">
    <source>
        <dbReference type="EMBL" id="KAF2708107.1"/>
    </source>
</evidence>
<dbReference type="OrthoDB" id="3800738at2759"/>
<proteinExistence type="predicted"/>
<dbReference type="Proteomes" id="UP000799428">
    <property type="component" value="Unassembled WGS sequence"/>
</dbReference>
<dbReference type="AlphaFoldDB" id="A0A6G1K6V6"/>
<gene>
    <name evidence="1" type="ORF">K504DRAFT_468487</name>
</gene>
<sequence length="195" mass="22708">MQDLLLAQRVCHRWKAIIRKSEPIQRALYFLAEIPPQPTTSFYPNTPCFKYGSLIKANALLNKAFSDCMIINGVAHKYSGPSGICNCPEFNDKRTAYGCILGVWVKSFPRGKGFEDRHRYQEASWRRMFLTQPPVRRLRVNDWRIAPDYDDCFKEDVVNEDGVRMSDLLELEELYSDEAEETMDNGTRQRMSRAR</sequence>
<name>A0A6G1K6V6_9PLEO</name>
<evidence type="ECO:0008006" key="3">
    <source>
        <dbReference type="Google" id="ProtNLM"/>
    </source>
</evidence>
<accession>A0A6G1K6V6</accession>
<keyword evidence="2" id="KW-1185">Reference proteome</keyword>
<dbReference type="EMBL" id="MU005772">
    <property type="protein sequence ID" value="KAF2708107.1"/>
    <property type="molecule type" value="Genomic_DNA"/>
</dbReference>
<evidence type="ECO:0000313" key="2">
    <source>
        <dbReference type="Proteomes" id="UP000799428"/>
    </source>
</evidence>
<reference evidence="1" key="1">
    <citation type="journal article" date="2020" name="Stud. Mycol.">
        <title>101 Dothideomycetes genomes: a test case for predicting lifestyles and emergence of pathogens.</title>
        <authorList>
            <person name="Haridas S."/>
            <person name="Albert R."/>
            <person name="Binder M."/>
            <person name="Bloem J."/>
            <person name="Labutti K."/>
            <person name="Salamov A."/>
            <person name="Andreopoulos B."/>
            <person name="Baker S."/>
            <person name="Barry K."/>
            <person name="Bills G."/>
            <person name="Bluhm B."/>
            <person name="Cannon C."/>
            <person name="Castanera R."/>
            <person name="Culley D."/>
            <person name="Daum C."/>
            <person name="Ezra D."/>
            <person name="Gonzalez J."/>
            <person name="Henrissat B."/>
            <person name="Kuo A."/>
            <person name="Liang C."/>
            <person name="Lipzen A."/>
            <person name="Lutzoni F."/>
            <person name="Magnuson J."/>
            <person name="Mondo S."/>
            <person name="Nolan M."/>
            <person name="Ohm R."/>
            <person name="Pangilinan J."/>
            <person name="Park H.-J."/>
            <person name="Ramirez L."/>
            <person name="Alfaro M."/>
            <person name="Sun H."/>
            <person name="Tritt A."/>
            <person name="Yoshinaga Y."/>
            <person name="Zwiers L.-H."/>
            <person name="Turgeon B."/>
            <person name="Goodwin S."/>
            <person name="Spatafora J."/>
            <person name="Crous P."/>
            <person name="Grigoriev I."/>
        </authorList>
    </citation>
    <scope>NUCLEOTIDE SEQUENCE</scope>
    <source>
        <strain evidence="1">CBS 279.74</strain>
    </source>
</reference>
<protein>
    <recommendedName>
        <fullName evidence="3">F-box domain-containing protein</fullName>
    </recommendedName>
</protein>